<dbReference type="InterPro" id="IPR001046">
    <property type="entry name" value="NRAMP_fam"/>
</dbReference>
<dbReference type="NCBIfam" id="NF037982">
    <property type="entry name" value="Nramp_1"/>
    <property type="match status" value="1"/>
</dbReference>
<evidence type="ECO:0000313" key="9">
    <source>
        <dbReference type="EMBL" id="RWS11114.1"/>
    </source>
</evidence>
<feature type="region of interest" description="Disordered" evidence="7">
    <location>
        <begin position="1"/>
        <end position="43"/>
    </location>
</feature>
<organism evidence="10 11">
    <name type="scientific">Dinothrombium tinctorium</name>
    <dbReference type="NCBI Taxonomy" id="1965070"/>
    <lineage>
        <taxon>Eukaryota</taxon>
        <taxon>Metazoa</taxon>
        <taxon>Ecdysozoa</taxon>
        <taxon>Arthropoda</taxon>
        <taxon>Chelicerata</taxon>
        <taxon>Arachnida</taxon>
        <taxon>Acari</taxon>
        <taxon>Acariformes</taxon>
        <taxon>Trombidiformes</taxon>
        <taxon>Prostigmata</taxon>
        <taxon>Anystina</taxon>
        <taxon>Parasitengona</taxon>
        <taxon>Trombidioidea</taxon>
        <taxon>Trombidiidae</taxon>
        <taxon>Dinothrombium</taxon>
    </lineage>
</organism>
<protein>
    <submittedName>
        <fullName evidence="10">Protein Malvolio-like protein</fullName>
    </submittedName>
</protein>
<evidence type="ECO:0000313" key="10">
    <source>
        <dbReference type="EMBL" id="RWS11118.1"/>
    </source>
</evidence>
<dbReference type="GO" id="GO:0015086">
    <property type="term" value="F:cadmium ion transmembrane transporter activity"/>
    <property type="evidence" value="ECO:0007669"/>
    <property type="project" value="TreeGrafter"/>
</dbReference>
<keyword evidence="5 8" id="KW-1133">Transmembrane helix</keyword>
<feature type="transmembrane region" description="Helical" evidence="8">
    <location>
        <begin position="451"/>
        <end position="471"/>
    </location>
</feature>
<dbReference type="GO" id="GO:0005886">
    <property type="term" value="C:plasma membrane"/>
    <property type="evidence" value="ECO:0007669"/>
    <property type="project" value="TreeGrafter"/>
</dbReference>
<feature type="transmembrane region" description="Helical" evidence="8">
    <location>
        <begin position="423"/>
        <end position="439"/>
    </location>
</feature>
<accession>A0A443R767</accession>
<comment type="similarity">
    <text evidence="2">Belongs to the NRAMP family.</text>
</comment>
<feature type="transmembrane region" description="Helical" evidence="8">
    <location>
        <begin position="483"/>
        <end position="506"/>
    </location>
</feature>
<evidence type="ECO:0000256" key="4">
    <source>
        <dbReference type="ARBA" id="ARBA00022692"/>
    </source>
</evidence>
<evidence type="ECO:0000256" key="5">
    <source>
        <dbReference type="ARBA" id="ARBA00022989"/>
    </source>
</evidence>
<feature type="transmembrane region" description="Helical" evidence="8">
    <location>
        <begin position="149"/>
        <end position="165"/>
    </location>
</feature>
<comment type="caution">
    <text evidence="10">The sequence shown here is derived from an EMBL/GenBank/DDBJ whole genome shotgun (WGS) entry which is preliminary data.</text>
</comment>
<dbReference type="STRING" id="1965070.A0A443R767"/>
<dbReference type="HAMAP" id="MF_00221">
    <property type="entry name" value="NRAMP"/>
    <property type="match status" value="1"/>
</dbReference>
<dbReference type="PRINTS" id="PR00447">
    <property type="entry name" value="NATRESASSCMP"/>
</dbReference>
<dbReference type="OrthoDB" id="409173at2759"/>
<reference evidence="10" key="2">
    <citation type="submission" date="2018-11" db="EMBL/GenBank/DDBJ databases">
        <title>Trombidioid mite genomics.</title>
        <authorList>
            <person name="Dong X."/>
        </authorList>
    </citation>
    <scope>NUCLEOTIDE SEQUENCE</scope>
    <source>
        <strain evidence="10">UoL-WK</strain>
    </source>
</reference>
<feature type="compositionally biased region" description="Polar residues" evidence="7">
    <location>
        <begin position="7"/>
        <end position="36"/>
    </location>
</feature>
<dbReference type="GO" id="GO:0005381">
    <property type="term" value="F:iron ion transmembrane transporter activity"/>
    <property type="evidence" value="ECO:0007669"/>
    <property type="project" value="TreeGrafter"/>
</dbReference>
<name>A0A443R767_9ACAR</name>
<dbReference type="PANTHER" id="PTHR11706">
    <property type="entry name" value="SOLUTE CARRIER PROTEIN FAMILY 11 MEMBER"/>
    <property type="match status" value="1"/>
</dbReference>
<keyword evidence="3" id="KW-0813">Transport</keyword>
<evidence type="ECO:0000256" key="1">
    <source>
        <dbReference type="ARBA" id="ARBA00004141"/>
    </source>
</evidence>
<evidence type="ECO:0000256" key="7">
    <source>
        <dbReference type="SAM" id="MobiDB-lite"/>
    </source>
</evidence>
<feature type="transmembrane region" description="Helical" evidence="8">
    <location>
        <begin position="518"/>
        <end position="551"/>
    </location>
</feature>
<gene>
    <name evidence="10" type="ORF">B4U79_00828</name>
    <name evidence="9" type="ORF">B4U79_14147</name>
</gene>
<dbReference type="GO" id="GO:0010008">
    <property type="term" value="C:endosome membrane"/>
    <property type="evidence" value="ECO:0007669"/>
    <property type="project" value="TreeGrafter"/>
</dbReference>
<dbReference type="EMBL" id="NCKU01001835">
    <property type="protein sequence ID" value="RWS11118.1"/>
    <property type="molecule type" value="Genomic_DNA"/>
</dbReference>
<feature type="transmembrane region" description="Helical" evidence="8">
    <location>
        <begin position="110"/>
        <end position="128"/>
    </location>
</feature>
<evidence type="ECO:0000256" key="8">
    <source>
        <dbReference type="SAM" id="Phobius"/>
    </source>
</evidence>
<feature type="transmembrane region" description="Helical" evidence="8">
    <location>
        <begin position="301"/>
        <end position="328"/>
    </location>
</feature>
<feature type="transmembrane region" description="Helical" evidence="8">
    <location>
        <begin position="185"/>
        <end position="203"/>
    </location>
</feature>
<proteinExistence type="inferred from homology"/>
<evidence type="ECO:0000256" key="3">
    <source>
        <dbReference type="ARBA" id="ARBA00022448"/>
    </source>
</evidence>
<keyword evidence="11" id="KW-1185">Reference proteome</keyword>
<evidence type="ECO:0000256" key="6">
    <source>
        <dbReference type="ARBA" id="ARBA00023136"/>
    </source>
</evidence>
<reference evidence="10 11" key="1">
    <citation type="journal article" date="2018" name="Gigascience">
        <title>Genomes of trombidid mites reveal novel predicted allergens and laterally-transferred genes associated with secondary metabolism.</title>
        <authorList>
            <person name="Dong X."/>
            <person name="Chaisiri K."/>
            <person name="Xia D."/>
            <person name="Armstrong S.D."/>
            <person name="Fang Y."/>
            <person name="Donnelly M.J."/>
            <person name="Kadowaki T."/>
            <person name="McGarry J.W."/>
            <person name="Darby A.C."/>
            <person name="Makepeace B.L."/>
        </authorList>
    </citation>
    <scope>NUCLEOTIDE SEQUENCE [LARGE SCALE GENOMIC DNA]</scope>
    <source>
        <strain evidence="10">UoL-WK</strain>
    </source>
</reference>
<dbReference type="Pfam" id="PF01566">
    <property type="entry name" value="Nramp"/>
    <property type="match status" value="1"/>
</dbReference>
<evidence type="ECO:0000313" key="11">
    <source>
        <dbReference type="Proteomes" id="UP000285301"/>
    </source>
</evidence>
<sequence>MRESENRPQSVEAKNSYGSVEASGGSSINASPTENDLTGIVRVPNNSTSYNDDTYFQEQIEVPDSTNYSFSWRKLWAFTGPGFLMSIAYLDPGNIESDMQSGTIAGYKLLWLLMWSTIFGLLVQRLAARLGTVTGSHLAEVCYEKYPRFIRYVLWIMVEIAIIGSDMQEVVGTAIALYIFSNRKLPLYGGVIITICDTFTFLFLDKYGLRKLECFFGFLILTMVVTFGYEFVKIKPLASSIAKGLAIPSCANCTSDALDQAVGIIGSIIMPHNLYLHSALVKSRKVNRNNYEEVKDANRYVFIEAAIALGVSLIINISVTSVFAAGLYGKTNLDVFNMCKNDHTDLIDKTVFTNESTPLKMNLYKAGVFLACRFAGGIPWPMYIWAIGIFAAGQSSTMTGTYSGQFVMEGFLNLNWTRWKRVLLTRTVAIIPTLYIAFQKDITQLSGMNDFLNALMSLMLPFALIPLLTFTSSKRIMGRFKNGTLTIILTSLLSLLVIGVNLYFVYKYINEHFGSEWYIILPLSLFFIFYISIVIILVGFFLTILGVQCFARVPYFRKCMSEGYDFDKEPIASNFTYSST</sequence>
<evidence type="ECO:0000256" key="2">
    <source>
        <dbReference type="ARBA" id="ARBA00006670"/>
    </source>
</evidence>
<keyword evidence="4 8" id="KW-0812">Transmembrane</keyword>
<keyword evidence="6 8" id="KW-0472">Membrane</keyword>
<dbReference type="GO" id="GO:0005384">
    <property type="term" value="F:manganese ion transmembrane transporter activity"/>
    <property type="evidence" value="ECO:0007669"/>
    <property type="project" value="TreeGrafter"/>
</dbReference>
<dbReference type="PANTHER" id="PTHR11706:SF33">
    <property type="entry name" value="NATURAL RESISTANCE-ASSOCIATED MACROPHAGE PROTEIN 2"/>
    <property type="match status" value="1"/>
</dbReference>
<feature type="transmembrane region" description="Helical" evidence="8">
    <location>
        <begin position="215"/>
        <end position="232"/>
    </location>
</feature>
<dbReference type="Proteomes" id="UP000285301">
    <property type="component" value="Unassembled WGS sequence"/>
</dbReference>
<comment type="subcellular location">
    <subcellularLocation>
        <location evidence="1">Membrane</location>
        <topology evidence="1">Multi-pass membrane protein</topology>
    </subcellularLocation>
</comment>
<dbReference type="EMBL" id="NCKU01001837">
    <property type="protein sequence ID" value="RWS11114.1"/>
    <property type="molecule type" value="Genomic_DNA"/>
</dbReference>
<dbReference type="NCBIfam" id="TIGR01197">
    <property type="entry name" value="nramp"/>
    <property type="match status" value="1"/>
</dbReference>
<dbReference type="AlphaFoldDB" id="A0A443R767"/>